<feature type="compositionally biased region" description="Basic and acidic residues" evidence="1">
    <location>
        <begin position="82"/>
        <end position="91"/>
    </location>
</feature>
<protein>
    <recommendedName>
        <fullName evidence="2">F-box domain-containing protein</fullName>
    </recommendedName>
</protein>
<gene>
    <name evidence="3" type="ORF">QYE76_068143</name>
</gene>
<organism evidence="3 4">
    <name type="scientific">Lolium multiflorum</name>
    <name type="common">Italian ryegrass</name>
    <name type="synonym">Lolium perenne subsp. multiflorum</name>
    <dbReference type="NCBI Taxonomy" id="4521"/>
    <lineage>
        <taxon>Eukaryota</taxon>
        <taxon>Viridiplantae</taxon>
        <taxon>Streptophyta</taxon>
        <taxon>Embryophyta</taxon>
        <taxon>Tracheophyta</taxon>
        <taxon>Spermatophyta</taxon>
        <taxon>Magnoliopsida</taxon>
        <taxon>Liliopsida</taxon>
        <taxon>Poales</taxon>
        <taxon>Poaceae</taxon>
        <taxon>BOP clade</taxon>
        <taxon>Pooideae</taxon>
        <taxon>Poodae</taxon>
        <taxon>Poeae</taxon>
        <taxon>Poeae Chloroplast Group 2 (Poeae type)</taxon>
        <taxon>Loliodinae</taxon>
        <taxon>Loliinae</taxon>
        <taxon>Lolium</taxon>
    </lineage>
</organism>
<dbReference type="InterPro" id="IPR036047">
    <property type="entry name" value="F-box-like_dom_sf"/>
</dbReference>
<evidence type="ECO:0000313" key="4">
    <source>
        <dbReference type="Proteomes" id="UP001231189"/>
    </source>
</evidence>
<proteinExistence type="predicted"/>
<dbReference type="EMBL" id="JAUUTY010000004">
    <property type="protein sequence ID" value="KAK1650338.1"/>
    <property type="molecule type" value="Genomic_DNA"/>
</dbReference>
<dbReference type="PANTHER" id="PTHR34223">
    <property type="entry name" value="OS11G0201299 PROTEIN"/>
    <property type="match status" value="1"/>
</dbReference>
<feature type="domain" description="F-box" evidence="2">
    <location>
        <begin position="15"/>
        <end position="50"/>
    </location>
</feature>
<sequence>MEDDAPSPRDRLGALPDCLRHHIVSHLRARQLVHTSLLSQRWRHVWRNTPRLDVDQREFQHSTAAAPSTADHGREKRKAPRAGREVREVRAQPRLAPRRPRAQPVPGRVQVLHCKRSAPHCHRRYRPVALDVCFGIGSGIFLRRESLGADLRFLTSLRLEWLALHTGFDHHLSASGCPLLGHLELKRCCCLPFEEVLTSRTLKTMWSWTAAPRPSL</sequence>
<dbReference type="InterPro" id="IPR053197">
    <property type="entry name" value="F-box_SCFL_complex_component"/>
</dbReference>
<dbReference type="Proteomes" id="UP001231189">
    <property type="component" value="Unassembled WGS sequence"/>
</dbReference>
<dbReference type="PANTHER" id="PTHR34223:SF113">
    <property type="entry name" value="OS04G0207100 PROTEIN"/>
    <property type="match status" value="1"/>
</dbReference>
<evidence type="ECO:0000256" key="1">
    <source>
        <dbReference type="SAM" id="MobiDB-lite"/>
    </source>
</evidence>
<dbReference type="InterPro" id="IPR001810">
    <property type="entry name" value="F-box_dom"/>
</dbReference>
<dbReference type="SUPFAM" id="SSF81383">
    <property type="entry name" value="F-box domain"/>
    <property type="match status" value="1"/>
</dbReference>
<name>A0AAD8SFP7_LOLMU</name>
<evidence type="ECO:0000313" key="3">
    <source>
        <dbReference type="EMBL" id="KAK1650338.1"/>
    </source>
</evidence>
<comment type="caution">
    <text evidence="3">The sequence shown here is derived from an EMBL/GenBank/DDBJ whole genome shotgun (WGS) entry which is preliminary data.</text>
</comment>
<dbReference type="Pfam" id="PF00646">
    <property type="entry name" value="F-box"/>
    <property type="match status" value="1"/>
</dbReference>
<dbReference type="Gene3D" id="1.20.1280.50">
    <property type="match status" value="1"/>
</dbReference>
<evidence type="ECO:0000259" key="2">
    <source>
        <dbReference type="Pfam" id="PF00646"/>
    </source>
</evidence>
<dbReference type="AlphaFoldDB" id="A0AAD8SFP7"/>
<reference evidence="3" key="1">
    <citation type="submission" date="2023-07" db="EMBL/GenBank/DDBJ databases">
        <title>A chromosome-level genome assembly of Lolium multiflorum.</title>
        <authorList>
            <person name="Chen Y."/>
            <person name="Copetti D."/>
            <person name="Kolliker R."/>
            <person name="Studer B."/>
        </authorList>
    </citation>
    <scope>NUCLEOTIDE SEQUENCE</scope>
    <source>
        <strain evidence="3">02402/16</strain>
        <tissue evidence="3">Leaf</tissue>
    </source>
</reference>
<keyword evidence="4" id="KW-1185">Reference proteome</keyword>
<feature type="region of interest" description="Disordered" evidence="1">
    <location>
        <begin position="57"/>
        <end position="103"/>
    </location>
</feature>
<accession>A0AAD8SFP7</accession>